<feature type="domain" description="DUF38" evidence="1">
    <location>
        <begin position="92"/>
        <end position="219"/>
    </location>
</feature>
<evidence type="ECO:0000259" key="1">
    <source>
        <dbReference type="Pfam" id="PF01827"/>
    </source>
</evidence>
<protein>
    <recommendedName>
        <fullName evidence="1">DUF38 domain-containing protein</fullName>
    </recommendedName>
</protein>
<dbReference type="EMBL" id="GL379874">
    <property type="protein sequence ID" value="EGT59126.1"/>
    <property type="molecule type" value="Genomic_DNA"/>
</dbReference>
<dbReference type="PANTHER" id="PTHR23014">
    <property type="entry name" value="F-BOX A PROTEIN"/>
    <property type="match status" value="1"/>
</dbReference>
<sequence length="284" mass="33793">MNRDSAFLSLRNAEGYRSINYVSSENGTKCIVKLDKTEKAVFNEDFKNVFLRELDKILQFQKTTLKCFEWKWEDCGGFTERNREERMEEIKQFLENLETLLKNHQHPVEELILNAQNLEEIMSVLPFINPRKLRKITIFNSFGNRNTLNFDDVVKLNQWKNANEVAISSLYLVAPIENFTHLSRILATFPSICTRDLNVLKEAFLLSRTPIFYMFHFPDFDDRANILNIWGPASIEKDDYWSKKYEYFFAIPDSYEILHVDIITFYAYFYRKNRKDIPENVIIQ</sequence>
<dbReference type="InParanoid" id="G0NF41"/>
<dbReference type="OrthoDB" id="5793453at2759"/>
<proteinExistence type="predicted"/>
<name>G0NF41_CAEBE</name>
<dbReference type="Proteomes" id="UP000008068">
    <property type="component" value="Unassembled WGS sequence"/>
</dbReference>
<dbReference type="AlphaFoldDB" id="G0NF41"/>
<organism evidence="3">
    <name type="scientific">Caenorhabditis brenneri</name>
    <name type="common">Nematode worm</name>
    <dbReference type="NCBI Taxonomy" id="135651"/>
    <lineage>
        <taxon>Eukaryota</taxon>
        <taxon>Metazoa</taxon>
        <taxon>Ecdysozoa</taxon>
        <taxon>Nematoda</taxon>
        <taxon>Chromadorea</taxon>
        <taxon>Rhabditida</taxon>
        <taxon>Rhabditina</taxon>
        <taxon>Rhabditomorpha</taxon>
        <taxon>Rhabditoidea</taxon>
        <taxon>Rhabditidae</taxon>
        <taxon>Peloderinae</taxon>
        <taxon>Caenorhabditis</taxon>
    </lineage>
</organism>
<evidence type="ECO:0000313" key="2">
    <source>
        <dbReference type="EMBL" id="EGT59126.1"/>
    </source>
</evidence>
<keyword evidence="3" id="KW-1185">Reference proteome</keyword>
<reference evidence="3" key="1">
    <citation type="submission" date="2011-07" db="EMBL/GenBank/DDBJ databases">
        <authorList>
            <consortium name="Caenorhabditis brenneri Sequencing and Analysis Consortium"/>
            <person name="Wilson R.K."/>
        </authorList>
    </citation>
    <scope>NUCLEOTIDE SEQUENCE [LARGE SCALE GENOMIC DNA]</scope>
    <source>
        <strain evidence="3">PB2801</strain>
    </source>
</reference>
<accession>G0NF41</accession>
<dbReference type="Pfam" id="PF01827">
    <property type="entry name" value="FTH"/>
    <property type="match status" value="1"/>
</dbReference>
<evidence type="ECO:0000313" key="3">
    <source>
        <dbReference type="Proteomes" id="UP000008068"/>
    </source>
</evidence>
<dbReference type="InterPro" id="IPR002900">
    <property type="entry name" value="DUF38/FTH_CAE_spp"/>
</dbReference>
<dbReference type="HOGENOM" id="CLU_030831_0_1_1"/>
<gene>
    <name evidence="2" type="ORF">CAEBREN_13025</name>
</gene>
<dbReference type="PANTHER" id="PTHR23014:SF1">
    <property type="entry name" value="DUF38 DOMAIN-CONTAINING PROTEIN-RELATED"/>
    <property type="match status" value="1"/>
</dbReference>
<dbReference type="OMA" id="FTERNRE"/>